<keyword evidence="5" id="KW-0732">Signal</keyword>
<feature type="chain" id="PRO_5043508268" description="Peptidase A1 domain-containing protein" evidence="5">
    <location>
        <begin position="22"/>
        <end position="517"/>
    </location>
</feature>
<dbReference type="InterPro" id="IPR001461">
    <property type="entry name" value="Aspartic_peptidase_A1"/>
</dbReference>
<proteinExistence type="inferred from homology"/>
<evidence type="ECO:0000313" key="8">
    <source>
        <dbReference type="Proteomes" id="UP001365542"/>
    </source>
</evidence>
<dbReference type="CDD" id="cd05471">
    <property type="entry name" value="pepsin_like"/>
    <property type="match status" value="1"/>
</dbReference>
<evidence type="ECO:0000259" key="6">
    <source>
        <dbReference type="PROSITE" id="PS51767"/>
    </source>
</evidence>
<dbReference type="InterPro" id="IPR021109">
    <property type="entry name" value="Peptidase_aspartic_dom_sf"/>
</dbReference>
<comment type="similarity">
    <text evidence="1 4">Belongs to the peptidase A1 family.</text>
</comment>
<dbReference type="GO" id="GO:0000324">
    <property type="term" value="C:fungal-type vacuole"/>
    <property type="evidence" value="ECO:0007669"/>
    <property type="project" value="TreeGrafter"/>
</dbReference>
<dbReference type="EMBL" id="JAVHJO010000001">
    <property type="protein sequence ID" value="KAK6544275.1"/>
    <property type="molecule type" value="Genomic_DNA"/>
</dbReference>
<dbReference type="InterPro" id="IPR033121">
    <property type="entry name" value="PEPTIDASE_A1"/>
</dbReference>
<evidence type="ECO:0000313" key="7">
    <source>
        <dbReference type="EMBL" id="KAK6544275.1"/>
    </source>
</evidence>
<comment type="caution">
    <text evidence="7">The sequence shown here is derived from an EMBL/GenBank/DDBJ whole genome shotgun (WGS) entry which is preliminary data.</text>
</comment>
<feature type="domain" description="Peptidase A1" evidence="6">
    <location>
        <begin position="95"/>
        <end position="470"/>
    </location>
</feature>
<dbReference type="PRINTS" id="PR00792">
    <property type="entry name" value="PEPSIN"/>
</dbReference>
<organism evidence="7 8">
    <name type="scientific">Orbilia ellipsospora</name>
    <dbReference type="NCBI Taxonomy" id="2528407"/>
    <lineage>
        <taxon>Eukaryota</taxon>
        <taxon>Fungi</taxon>
        <taxon>Dikarya</taxon>
        <taxon>Ascomycota</taxon>
        <taxon>Pezizomycotina</taxon>
        <taxon>Orbiliomycetes</taxon>
        <taxon>Orbiliales</taxon>
        <taxon>Orbiliaceae</taxon>
        <taxon>Orbilia</taxon>
    </lineage>
</organism>
<dbReference type="PROSITE" id="PS00141">
    <property type="entry name" value="ASP_PROTEASE"/>
    <property type="match status" value="1"/>
</dbReference>
<keyword evidence="2 4" id="KW-0064">Aspartyl protease</keyword>
<keyword evidence="8" id="KW-1185">Reference proteome</keyword>
<dbReference type="SUPFAM" id="SSF50630">
    <property type="entry name" value="Acid proteases"/>
    <property type="match status" value="1"/>
</dbReference>
<evidence type="ECO:0000256" key="5">
    <source>
        <dbReference type="SAM" id="SignalP"/>
    </source>
</evidence>
<protein>
    <recommendedName>
        <fullName evidence="6">Peptidase A1 domain-containing protein</fullName>
    </recommendedName>
</protein>
<dbReference type="AlphaFoldDB" id="A0AAV9XR23"/>
<dbReference type="Proteomes" id="UP001365542">
    <property type="component" value="Unassembled WGS sequence"/>
</dbReference>
<dbReference type="InterPro" id="IPR001969">
    <property type="entry name" value="Aspartic_peptidase_AS"/>
</dbReference>
<dbReference type="GO" id="GO:0006508">
    <property type="term" value="P:proteolysis"/>
    <property type="evidence" value="ECO:0007669"/>
    <property type="project" value="UniProtKB-KW"/>
</dbReference>
<keyword evidence="4" id="KW-0378">Hydrolase</keyword>
<dbReference type="PANTHER" id="PTHR47966:SF47">
    <property type="entry name" value="ENDOPEPTIDASE, PUTATIVE (AFU_ORTHOLOGUE AFUA_3G01220)-RELATED"/>
    <property type="match status" value="1"/>
</dbReference>
<keyword evidence="4" id="KW-0645">Protease</keyword>
<reference evidence="7 8" key="1">
    <citation type="submission" date="2019-10" db="EMBL/GenBank/DDBJ databases">
        <authorList>
            <person name="Palmer J.M."/>
        </authorList>
    </citation>
    <scope>NUCLEOTIDE SEQUENCE [LARGE SCALE GENOMIC DNA]</scope>
    <source>
        <strain evidence="7 8">TWF694</strain>
    </source>
</reference>
<dbReference type="InterPro" id="IPR034164">
    <property type="entry name" value="Pepsin-like_dom"/>
</dbReference>
<feature type="active site" evidence="3">
    <location>
        <position position="358"/>
    </location>
</feature>
<accession>A0AAV9XR23</accession>
<feature type="active site" evidence="3">
    <location>
        <position position="111"/>
    </location>
</feature>
<evidence type="ECO:0000256" key="4">
    <source>
        <dbReference type="RuleBase" id="RU000454"/>
    </source>
</evidence>
<dbReference type="PROSITE" id="PS51767">
    <property type="entry name" value="PEPTIDASE_A1"/>
    <property type="match status" value="1"/>
</dbReference>
<dbReference type="PANTHER" id="PTHR47966">
    <property type="entry name" value="BETA-SITE APP-CLEAVING ENZYME, ISOFORM A-RELATED"/>
    <property type="match status" value="1"/>
</dbReference>
<gene>
    <name evidence="7" type="ORF">TWF694_000977</name>
</gene>
<evidence type="ECO:0000256" key="2">
    <source>
        <dbReference type="ARBA" id="ARBA00022750"/>
    </source>
</evidence>
<feature type="signal peptide" evidence="5">
    <location>
        <begin position="1"/>
        <end position="21"/>
    </location>
</feature>
<dbReference type="Gene3D" id="2.40.70.10">
    <property type="entry name" value="Acid Proteases"/>
    <property type="match status" value="2"/>
</dbReference>
<evidence type="ECO:0000256" key="1">
    <source>
        <dbReference type="ARBA" id="ARBA00007447"/>
    </source>
</evidence>
<evidence type="ECO:0000256" key="3">
    <source>
        <dbReference type="PIRSR" id="PIRSR601461-1"/>
    </source>
</evidence>
<sequence>MGLRLCTQLAILLVLFQFTLPVPALIVPREVNQAALGSHEKIAPYQVPLRRHIHHAAGFHDLRGRVDTDFSVDISTLANEDNPHVTLSVMNSSIYSIPVTIGTQEMRLVLDTGSSDTWVVLKNFSCYQHPSHWLPHPVDPANCGFGRYFDPERSPTFQTLNSFNRSMRVNYADKSMVQGYVGQDIIEVADILVNTTIGMIDLAKWLGDYKTSGIIGLGYPGTTPSTPGHMPYDWAQEFDNPNDNLVFDCHDAYPSFIQSFASQGNSPIFAVAMTNIGIENGGNSTSEESDDAGILAFGGIPNIPRLGLPLASTRMNPWYNRNNTCPSDFRQIGYGFEIEGITDGDEIIVQGGFHVKVDTGATISIVPDSIAQIFAARMGPIVDTSVSPWIIDCNATIPEIGFIVNKTVIQMDRNQIIRELVLPEQRFRGKLLCYTGFMTNYWSEELILGVPFLQGTLVIYDLENKEIRLGRRFSDNPTFIPGYFDRVSSEVLDDSHDRLSVVQEPSSTLEGPSVLRL</sequence>
<dbReference type="Pfam" id="PF00026">
    <property type="entry name" value="Asp"/>
    <property type="match status" value="2"/>
</dbReference>
<name>A0AAV9XR23_9PEZI</name>
<dbReference type="GO" id="GO:0004190">
    <property type="term" value="F:aspartic-type endopeptidase activity"/>
    <property type="evidence" value="ECO:0007669"/>
    <property type="project" value="UniProtKB-KW"/>
</dbReference>